<name>A0A8T1Z419_9BRAS</name>
<comment type="caution">
    <text evidence="3">The sequence shown here is derived from an EMBL/GenBank/DDBJ whole genome shotgun (WGS) entry which is preliminary data.</text>
</comment>
<dbReference type="EMBL" id="JAEFBK010000011">
    <property type="protein sequence ID" value="KAG7552992.1"/>
    <property type="molecule type" value="Genomic_DNA"/>
</dbReference>
<keyword evidence="2" id="KW-0812">Transmembrane</keyword>
<keyword evidence="2" id="KW-0472">Membrane</keyword>
<protein>
    <recommendedName>
        <fullName evidence="5">Transmembrane protein</fullName>
    </recommendedName>
</protein>
<evidence type="ECO:0008006" key="5">
    <source>
        <dbReference type="Google" id="ProtNLM"/>
    </source>
</evidence>
<feature type="transmembrane region" description="Helical" evidence="2">
    <location>
        <begin position="86"/>
        <end position="103"/>
    </location>
</feature>
<evidence type="ECO:0000313" key="3">
    <source>
        <dbReference type="EMBL" id="KAG7552992.1"/>
    </source>
</evidence>
<keyword evidence="4" id="KW-1185">Reference proteome</keyword>
<organism evidence="3 4">
    <name type="scientific">Arabidopsis thaliana x Arabidopsis arenosa</name>
    <dbReference type="NCBI Taxonomy" id="1240361"/>
    <lineage>
        <taxon>Eukaryota</taxon>
        <taxon>Viridiplantae</taxon>
        <taxon>Streptophyta</taxon>
        <taxon>Embryophyta</taxon>
        <taxon>Tracheophyta</taxon>
        <taxon>Spermatophyta</taxon>
        <taxon>Magnoliopsida</taxon>
        <taxon>eudicotyledons</taxon>
        <taxon>Gunneridae</taxon>
        <taxon>Pentapetalae</taxon>
        <taxon>rosids</taxon>
        <taxon>malvids</taxon>
        <taxon>Brassicales</taxon>
        <taxon>Brassicaceae</taxon>
        <taxon>Camelineae</taxon>
        <taxon>Arabidopsis</taxon>
    </lineage>
</organism>
<feature type="compositionally biased region" description="Low complexity" evidence="1">
    <location>
        <begin position="35"/>
        <end position="45"/>
    </location>
</feature>
<feature type="region of interest" description="Disordered" evidence="1">
    <location>
        <begin position="1"/>
        <end position="52"/>
    </location>
</feature>
<accession>A0A8T1Z419</accession>
<evidence type="ECO:0000256" key="2">
    <source>
        <dbReference type="SAM" id="Phobius"/>
    </source>
</evidence>
<reference evidence="3 4" key="1">
    <citation type="submission" date="2020-12" db="EMBL/GenBank/DDBJ databases">
        <title>Concerted genomic and epigenomic changes stabilize Arabidopsis allopolyploids.</title>
        <authorList>
            <person name="Chen Z."/>
        </authorList>
    </citation>
    <scope>NUCLEOTIDE SEQUENCE [LARGE SCALE GENOMIC DNA]</scope>
    <source>
        <strain evidence="3">Allo738</strain>
        <tissue evidence="3">Leaf</tissue>
    </source>
</reference>
<dbReference type="AlphaFoldDB" id="A0A8T1Z419"/>
<evidence type="ECO:0000313" key="4">
    <source>
        <dbReference type="Proteomes" id="UP000694240"/>
    </source>
</evidence>
<evidence type="ECO:0000256" key="1">
    <source>
        <dbReference type="SAM" id="MobiDB-lite"/>
    </source>
</evidence>
<sequence length="122" mass="13874">MVMKKMRSGDNDGLSVGERQNSDPRTALPPPPSSADPNPRASRSATSPSWQEEGRHLWYRFSRHELKGCINDAKCMRHLLINKFKFSPYSILMLIGTLFLYLFNPSLSLSFSLCEFCFVKGD</sequence>
<proteinExistence type="predicted"/>
<keyword evidence="2" id="KW-1133">Transmembrane helix</keyword>
<dbReference type="Proteomes" id="UP000694240">
    <property type="component" value="Chromosome 11"/>
</dbReference>
<gene>
    <name evidence="3" type="ORF">ISN45_Aa06g035640</name>
</gene>